<dbReference type="Proteomes" id="UP001155586">
    <property type="component" value="Unassembled WGS sequence"/>
</dbReference>
<keyword evidence="3" id="KW-1185">Reference proteome</keyword>
<name>A0A9X3CDR3_9VIBR</name>
<evidence type="ECO:0000256" key="1">
    <source>
        <dbReference type="SAM" id="SignalP"/>
    </source>
</evidence>
<reference evidence="2" key="1">
    <citation type="submission" date="2022-02" db="EMBL/GenBank/DDBJ databases">
        <title>Vibrio sp. nov., a new bacterium isolated from Bohai sea, China.</title>
        <authorList>
            <person name="Yuan Y."/>
        </authorList>
    </citation>
    <scope>NUCLEOTIDE SEQUENCE</scope>
    <source>
        <strain evidence="2">DBSS07</strain>
    </source>
</reference>
<dbReference type="PROSITE" id="PS51257">
    <property type="entry name" value="PROKAR_LIPOPROTEIN"/>
    <property type="match status" value="1"/>
</dbReference>
<protein>
    <recommendedName>
        <fullName evidence="4">Lipoprotein</fullName>
    </recommendedName>
</protein>
<comment type="caution">
    <text evidence="2">The sequence shown here is derived from an EMBL/GenBank/DDBJ whole genome shotgun (WGS) entry which is preliminary data.</text>
</comment>
<organism evidence="2 3">
    <name type="scientific">Vibrio paucivorans</name>
    <dbReference type="NCBI Taxonomy" id="2829489"/>
    <lineage>
        <taxon>Bacteria</taxon>
        <taxon>Pseudomonadati</taxon>
        <taxon>Pseudomonadota</taxon>
        <taxon>Gammaproteobacteria</taxon>
        <taxon>Vibrionales</taxon>
        <taxon>Vibrionaceae</taxon>
        <taxon>Vibrio</taxon>
    </lineage>
</organism>
<dbReference type="AlphaFoldDB" id="A0A9X3CDR3"/>
<keyword evidence="1" id="KW-0732">Signal</keyword>
<dbReference type="EMBL" id="JAKRRX010000021">
    <property type="protein sequence ID" value="MCW8333305.1"/>
    <property type="molecule type" value="Genomic_DNA"/>
</dbReference>
<sequence>MEISKYALAIMLSCGVVPASLACSYDGQFSNPFAESYEGALDVAIATQQAINEQSLHPTTIAVGKQGLRQVSWWLTVWTKQGPVQPDTFVYLVDSQLWSHFTSDSQMQIHSDAPTAKDSRVVMLSEAALDNLVKDNVSFDRALSLGIVSVR</sequence>
<gene>
    <name evidence="2" type="ORF">MD483_05650</name>
</gene>
<proteinExistence type="predicted"/>
<dbReference type="RefSeq" id="WP_265686908.1">
    <property type="nucleotide sequence ID" value="NZ_JAKRRX010000021.1"/>
</dbReference>
<evidence type="ECO:0008006" key="4">
    <source>
        <dbReference type="Google" id="ProtNLM"/>
    </source>
</evidence>
<accession>A0A9X3CDR3</accession>
<feature type="chain" id="PRO_5040983731" description="Lipoprotein" evidence="1">
    <location>
        <begin position="23"/>
        <end position="151"/>
    </location>
</feature>
<evidence type="ECO:0000313" key="3">
    <source>
        <dbReference type="Proteomes" id="UP001155586"/>
    </source>
</evidence>
<feature type="signal peptide" evidence="1">
    <location>
        <begin position="1"/>
        <end position="22"/>
    </location>
</feature>
<evidence type="ECO:0000313" key="2">
    <source>
        <dbReference type="EMBL" id="MCW8333305.1"/>
    </source>
</evidence>